<comment type="caution">
    <text evidence="2">The sequence shown here is derived from an EMBL/GenBank/DDBJ whole genome shotgun (WGS) entry which is preliminary data.</text>
</comment>
<dbReference type="Proteomes" id="UP000697107">
    <property type="component" value="Unassembled WGS sequence"/>
</dbReference>
<accession>A0A8T1A0A4</accession>
<organism evidence="2 4">
    <name type="scientific">Phytophthora cactorum</name>
    <dbReference type="NCBI Taxonomy" id="29920"/>
    <lineage>
        <taxon>Eukaryota</taxon>
        <taxon>Sar</taxon>
        <taxon>Stramenopiles</taxon>
        <taxon>Oomycota</taxon>
        <taxon>Peronosporomycetes</taxon>
        <taxon>Peronosporales</taxon>
        <taxon>Peronosporaceae</taxon>
        <taxon>Phytophthora</taxon>
    </lineage>
</organism>
<dbReference type="EMBL" id="RCML01001184">
    <property type="protein sequence ID" value="KAG2964715.1"/>
    <property type="molecule type" value="Genomic_DNA"/>
</dbReference>
<feature type="region of interest" description="Disordered" evidence="1">
    <location>
        <begin position="18"/>
        <end position="74"/>
    </location>
</feature>
<evidence type="ECO:0000256" key="1">
    <source>
        <dbReference type="SAM" id="MobiDB-lite"/>
    </source>
</evidence>
<evidence type="ECO:0000313" key="3">
    <source>
        <dbReference type="EMBL" id="KAG2964715.1"/>
    </source>
</evidence>
<reference evidence="2" key="1">
    <citation type="submission" date="2018-10" db="EMBL/GenBank/DDBJ databases">
        <title>Effector identification in a new, highly contiguous assembly of the strawberry crown rot pathogen Phytophthora cactorum.</title>
        <authorList>
            <person name="Armitage A.D."/>
            <person name="Nellist C.F."/>
            <person name="Bates H."/>
            <person name="Vickerstaff R.J."/>
            <person name="Harrison R.J."/>
        </authorList>
    </citation>
    <scope>NUCLEOTIDE SEQUENCE</scope>
    <source>
        <strain evidence="2">15-7</strain>
        <strain evidence="3">P415</strain>
    </source>
</reference>
<evidence type="ECO:0000313" key="4">
    <source>
        <dbReference type="Proteomes" id="UP000735874"/>
    </source>
</evidence>
<sequence>MTYSLRLPARCTEHAGSLLGKNAESRTTGNTPSVGRAVATSSTTITSVTGPSVGAEGKDGDAGAEGAPFGWPSDVDEGYVPVGCDGKVEGMLMPGAT</sequence>
<protein>
    <submittedName>
        <fullName evidence="2">Uncharacterized protein</fullName>
    </submittedName>
</protein>
<dbReference type="EMBL" id="RCMG01000013">
    <property type="protein sequence ID" value="KAG2868248.1"/>
    <property type="molecule type" value="Genomic_DNA"/>
</dbReference>
<proteinExistence type="predicted"/>
<evidence type="ECO:0000313" key="2">
    <source>
        <dbReference type="EMBL" id="KAG2868248.1"/>
    </source>
</evidence>
<name>A0A8T1A0A4_9STRA</name>
<dbReference type="Proteomes" id="UP000735874">
    <property type="component" value="Unassembled WGS sequence"/>
</dbReference>
<dbReference type="AlphaFoldDB" id="A0A8T1A0A4"/>
<feature type="compositionally biased region" description="Low complexity" evidence="1">
    <location>
        <begin position="40"/>
        <end position="55"/>
    </location>
</feature>
<gene>
    <name evidence="2" type="ORF">PC113_g1240</name>
    <name evidence="3" type="ORF">PC118_g20155</name>
</gene>